<feature type="transmembrane region" description="Helical" evidence="8">
    <location>
        <begin position="376"/>
        <end position="392"/>
    </location>
</feature>
<comment type="similarity">
    <text evidence="2">Belongs to the nucleobase:cation symporter-2 (NCS2) (TC 2.A.40) family.</text>
</comment>
<dbReference type="RefSeq" id="WP_114128026.1">
    <property type="nucleotide sequence ID" value="NZ_QOUI01000013.1"/>
</dbReference>
<evidence type="ECO:0000313" key="9">
    <source>
        <dbReference type="EMBL" id="RCK68213.1"/>
    </source>
</evidence>
<evidence type="ECO:0000256" key="7">
    <source>
        <dbReference type="ARBA" id="ARBA00023136"/>
    </source>
</evidence>
<keyword evidence="6 8" id="KW-1133">Transmembrane helix</keyword>
<dbReference type="PANTHER" id="PTHR42810">
    <property type="entry name" value="PURINE PERMEASE C1399.01C-RELATED"/>
    <property type="match status" value="1"/>
</dbReference>
<organism evidence="9 10">
    <name type="scientific">Desertihabitans brevis</name>
    <dbReference type="NCBI Taxonomy" id="2268447"/>
    <lineage>
        <taxon>Bacteria</taxon>
        <taxon>Bacillati</taxon>
        <taxon>Actinomycetota</taxon>
        <taxon>Actinomycetes</taxon>
        <taxon>Propionibacteriales</taxon>
        <taxon>Propionibacteriaceae</taxon>
        <taxon>Desertihabitans</taxon>
    </lineage>
</organism>
<evidence type="ECO:0000313" key="10">
    <source>
        <dbReference type="Proteomes" id="UP000252770"/>
    </source>
</evidence>
<comment type="caution">
    <text evidence="9">The sequence shown here is derived from an EMBL/GenBank/DDBJ whole genome shotgun (WGS) entry which is preliminary data.</text>
</comment>
<feature type="transmembrane region" description="Helical" evidence="8">
    <location>
        <begin position="237"/>
        <end position="255"/>
    </location>
</feature>
<evidence type="ECO:0000256" key="5">
    <source>
        <dbReference type="ARBA" id="ARBA00022692"/>
    </source>
</evidence>
<evidence type="ECO:0000256" key="3">
    <source>
        <dbReference type="ARBA" id="ARBA00022448"/>
    </source>
</evidence>
<comment type="subcellular location">
    <subcellularLocation>
        <location evidence="1">Cell membrane</location>
        <topology evidence="1">Multi-pass membrane protein</topology>
    </subcellularLocation>
</comment>
<reference evidence="9 10" key="1">
    <citation type="submission" date="2018-07" db="EMBL/GenBank/DDBJ databases">
        <title>Desertimonas flava gen. nov. sp. nov.</title>
        <authorList>
            <person name="Liu S."/>
        </authorList>
    </citation>
    <scope>NUCLEOTIDE SEQUENCE [LARGE SCALE GENOMIC DNA]</scope>
    <source>
        <strain evidence="9 10">16Sb5-5</strain>
    </source>
</reference>
<dbReference type="AlphaFoldDB" id="A0A367YQQ2"/>
<proteinExistence type="inferred from homology"/>
<feature type="transmembrane region" description="Helical" evidence="8">
    <location>
        <begin position="398"/>
        <end position="417"/>
    </location>
</feature>
<keyword evidence="3" id="KW-0813">Transport</keyword>
<dbReference type="Pfam" id="PF00860">
    <property type="entry name" value="Xan_ur_permease"/>
    <property type="match status" value="1"/>
</dbReference>
<dbReference type="PANTHER" id="PTHR42810:SF4">
    <property type="entry name" value="URIC ACID TRANSPORTER UACT"/>
    <property type="match status" value="1"/>
</dbReference>
<feature type="transmembrane region" description="Helical" evidence="8">
    <location>
        <begin position="343"/>
        <end position="364"/>
    </location>
</feature>
<evidence type="ECO:0000256" key="1">
    <source>
        <dbReference type="ARBA" id="ARBA00004651"/>
    </source>
</evidence>
<keyword evidence="5 8" id="KW-0812">Transmembrane</keyword>
<feature type="transmembrane region" description="Helical" evidence="8">
    <location>
        <begin position="314"/>
        <end position="337"/>
    </location>
</feature>
<keyword evidence="4" id="KW-1003">Cell membrane</keyword>
<sequence length="436" mass="44621">MPLPWTPRSDRPVDPATGDAASALVLPEERLSWPRTVGLGMQHVVAMFGATFLVPTLTGFPPGTTLLFSGIGTLLFLLITRNRLPSYLGSSFAFIAPITAASAAGGPGLALAGVVLAGALLALVGLVVQLVGTRWLTALMPPVVSGTIVALIGFNLAPAAKQNFEASPLVAAITLAVIVLVAVAFRGLVARLSILIGVVVGYLVAAALGQVDLTPVRAAAWVGLPQFQLPSFDADQLPALLLFVPVVLPLLAENVGHVRGVGQLLDRDLDPLAGRALLADGLATVLTGSFGGSATTTYGENIGVMSATRVFSTAAYWVAGVTAILLGLSPKVGALIFATPAGVLGGVTTALYGLIGIIGVRIWVEHRVDFSLPRHQFSAGIGLIVAIADFTVNAGEVSVGGIVLGTVATLVVYHLMAGIDRLRGGRRAGELSPPAV</sequence>
<dbReference type="NCBIfam" id="TIGR00801">
    <property type="entry name" value="ncs2"/>
    <property type="match status" value="1"/>
</dbReference>
<evidence type="ECO:0000256" key="2">
    <source>
        <dbReference type="ARBA" id="ARBA00008821"/>
    </source>
</evidence>
<evidence type="ECO:0000256" key="8">
    <source>
        <dbReference type="SAM" id="Phobius"/>
    </source>
</evidence>
<feature type="transmembrane region" description="Helical" evidence="8">
    <location>
        <begin position="60"/>
        <end position="79"/>
    </location>
</feature>
<gene>
    <name evidence="9" type="ORF">DT076_17710</name>
</gene>
<feature type="transmembrane region" description="Helical" evidence="8">
    <location>
        <begin position="110"/>
        <end position="128"/>
    </location>
</feature>
<protein>
    <submittedName>
        <fullName evidence="9">Nitrate reductase</fullName>
    </submittedName>
</protein>
<name>A0A367YQQ2_9ACTN</name>
<dbReference type="InterPro" id="IPR006042">
    <property type="entry name" value="Xan_ur_permease"/>
</dbReference>
<dbReference type="EMBL" id="QOUI01000013">
    <property type="protein sequence ID" value="RCK68213.1"/>
    <property type="molecule type" value="Genomic_DNA"/>
</dbReference>
<evidence type="ECO:0000256" key="4">
    <source>
        <dbReference type="ARBA" id="ARBA00022475"/>
    </source>
</evidence>
<dbReference type="Proteomes" id="UP000252770">
    <property type="component" value="Unassembled WGS sequence"/>
</dbReference>
<dbReference type="InterPro" id="IPR006043">
    <property type="entry name" value="NCS2"/>
</dbReference>
<keyword evidence="10" id="KW-1185">Reference proteome</keyword>
<dbReference type="GO" id="GO:0005886">
    <property type="term" value="C:plasma membrane"/>
    <property type="evidence" value="ECO:0007669"/>
    <property type="project" value="UniProtKB-SubCell"/>
</dbReference>
<keyword evidence="7 8" id="KW-0472">Membrane</keyword>
<feature type="transmembrane region" description="Helical" evidence="8">
    <location>
        <begin position="192"/>
        <end position="211"/>
    </location>
</feature>
<feature type="transmembrane region" description="Helical" evidence="8">
    <location>
        <begin position="86"/>
        <end position="104"/>
    </location>
</feature>
<accession>A0A367YQQ2</accession>
<feature type="transmembrane region" description="Helical" evidence="8">
    <location>
        <begin position="166"/>
        <end position="185"/>
    </location>
</feature>
<feature type="transmembrane region" description="Helical" evidence="8">
    <location>
        <begin position="135"/>
        <end position="154"/>
    </location>
</feature>
<evidence type="ECO:0000256" key="6">
    <source>
        <dbReference type="ARBA" id="ARBA00022989"/>
    </source>
</evidence>
<dbReference type="GO" id="GO:0042907">
    <property type="term" value="F:xanthine transmembrane transporter activity"/>
    <property type="evidence" value="ECO:0007669"/>
    <property type="project" value="TreeGrafter"/>
</dbReference>